<dbReference type="InterPro" id="IPR003607">
    <property type="entry name" value="HD/PDEase_dom"/>
</dbReference>
<evidence type="ECO:0000313" key="3">
    <source>
        <dbReference type="Proteomes" id="UP000320813"/>
    </source>
</evidence>
<protein>
    <submittedName>
        <fullName evidence="2">HD domain-containing protein</fullName>
    </submittedName>
</protein>
<proteinExistence type="predicted"/>
<dbReference type="SMART" id="SM00471">
    <property type="entry name" value="HDc"/>
    <property type="match status" value="1"/>
</dbReference>
<dbReference type="Gene3D" id="1.10.3210.10">
    <property type="entry name" value="Hypothetical protein af1432"/>
    <property type="match status" value="1"/>
</dbReference>
<gene>
    <name evidence="2" type="ORF">EVJ47_04285</name>
</gene>
<accession>A0A519BE04</accession>
<dbReference type="AlphaFoldDB" id="A0A519BE04"/>
<dbReference type="Proteomes" id="UP000320813">
    <property type="component" value="Unassembled WGS sequence"/>
</dbReference>
<reference evidence="2 3" key="1">
    <citation type="submission" date="2019-01" db="EMBL/GenBank/DDBJ databases">
        <title>Insights into ecological role of a new deltaproteobacterial order Candidatus Sinidesulfobacterales (Sva0485) by metagenomics and metatranscriptomics.</title>
        <authorList>
            <person name="Tan S."/>
            <person name="Liu J."/>
            <person name="Fang Y."/>
            <person name="Hedlund B.P."/>
            <person name="Lian Z.H."/>
            <person name="Huang L.Y."/>
            <person name="Li J.T."/>
            <person name="Huang L.N."/>
            <person name="Li W.J."/>
            <person name="Jiang H.C."/>
            <person name="Dong H.L."/>
            <person name="Shu W.S."/>
        </authorList>
    </citation>
    <scope>NUCLEOTIDE SEQUENCE [LARGE SCALE GENOMIC DNA]</scope>
    <source>
        <strain evidence="2">AP3</strain>
    </source>
</reference>
<dbReference type="SUPFAM" id="SSF109604">
    <property type="entry name" value="HD-domain/PDEase-like"/>
    <property type="match status" value="1"/>
</dbReference>
<organism evidence="2 3">
    <name type="scientific">Candidatus Acidulodesulfobacterium ferriphilum</name>
    <dbReference type="NCBI Taxonomy" id="2597223"/>
    <lineage>
        <taxon>Bacteria</taxon>
        <taxon>Deltaproteobacteria</taxon>
        <taxon>Candidatus Acidulodesulfobacterales</taxon>
        <taxon>Candidatus Acidulodesulfobacterium</taxon>
    </lineage>
</organism>
<dbReference type="Pfam" id="PF13487">
    <property type="entry name" value="HD_5"/>
    <property type="match status" value="1"/>
</dbReference>
<sequence length="327" mass="37282">MRDLRKGELPCMEKKENYLPILIESLIFGKNSDYPLYIKSGENYILYRAKALIFSQSDALRLKNNGVDHLYIKGEDKEKYDGDIMGHMESIVNSKDLALEEKAVKIYIYSKVYAEYLITTGNLKDNKENVKKTIEATIDYLLISEFAFTNLLNLSDYDYNEVSHGINVSIYAMSLANRLGFANKISLFEIGLAGLIHDIGKLKIPKALLSKRGLGEIELNEIQKHPIYSKDIALQNDMENNDIINGILDHHEASNGSGYPFGKTEEDISTYGKILIIANKFDSLTRNRPYRIKLNMPDALNQMNLNSHLYNNAFLREFTLLMSKNIS</sequence>
<evidence type="ECO:0000259" key="1">
    <source>
        <dbReference type="PROSITE" id="PS51832"/>
    </source>
</evidence>
<dbReference type="InterPro" id="IPR037522">
    <property type="entry name" value="HD_GYP_dom"/>
</dbReference>
<name>A0A519BE04_9DELT</name>
<dbReference type="EMBL" id="SGBD01000001">
    <property type="protein sequence ID" value="RZD15496.1"/>
    <property type="molecule type" value="Genomic_DNA"/>
</dbReference>
<dbReference type="PANTHER" id="PTHR43155:SF2">
    <property type="entry name" value="CYCLIC DI-GMP PHOSPHODIESTERASE PA4108"/>
    <property type="match status" value="1"/>
</dbReference>
<comment type="caution">
    <text evidence="2">The sequence shown here is derived from an EMBL/GenBank/DDBJ whole genome shotgun (WGS) entry which is preliminary data.</text>
</comment>
<evidence type="ECO:0000313" key="2">
    <source>
        <dbReference type="EMBL" id="RZD15496.1"/>
    </source>
</evidence>
<dbReference type="PROSITE" id="PS51832">
    <property type="entry name" value="HD_GYP"/>
    <property type="match status" value="1"/>
</dbReference>
<dbReference type="PANTHER" id="PTHR43155">
    <property type="entry name" value="CYCLIC DI-GMP PHOSPHODIESTERASE PA4108-RELATED"/>
    <property type="match status" value="1"/>
</dbReference>
<dbReference type="CDD" id="cd00077">
    <property type="entry name" value="HDc"/>
    <property type="match status" value="1"/>
</dbReference>
<feature type="domain" description="HD-GYP" evidence="1">
    <location>
        <begin position="140"/>
        <end position="327"/>
    </location>
</feature>